<dbReference type="CDD" id="cd06193">
    <property type="entry name" value="siderophore_interacting"/>
    <property type="match status" value="1"/>
</dbReference>
<reference evidence="3" key="1">
    <citation type="journal article" date="2019" name="Int. J. Syst. Evol. Microbiol.">
        <title>The Global Catalogue of Microorganisms (GCM) 10K type strain sequencing project: providing services to taxonomists for standard genome sequencing and annotation.</title>
        <authorList>
            <consortium name="The Broad Institute Genomics Platform"/>
            <consortium name="The Broad Institute Genome Sequencing Center for Infectious Disease"/>
            <person name="Wu L."/>
            <person name="Ma J."/>
        </authorList>
    </citation>
    <scope>NUCLEOTIDE SEQUENCE [LARGE SCALE GENOMIC DNA]</scope>
    <source>
        <strain evidence="3">CCUG 59778</strain>
    </source>
</reference>
<protein>
    <submittedName>
        <fullName evidence="2">Siderophore-interacting protein</fullName>
    </submittedName>
</protein>
<evidence type="ECO:0000313" key="2">
    <source>
        <dbReference type="EMBL" id="MFC5288282.1"/>
    </source>
</evidence>
<feature type="domain" description="FAD-binding FR-type" evidence="1">
    <location>
        <begin position="1"/>
        <end position="105"/>
    </location>
</feature>
<sequence>MTAYNATVLRTVRITPRMLRVTLVGDELRDYEGSGLPDESCRVVFPGPDEPRRVYTIRRRDAAAGEIDIDFVLHDGGVAATWAVGAQPGDPVVLSGSPAGKYSPPPGTQWQLLAGDATALPAIGRIAEGLAPDARAHVICVVEHEEDRQPLPGVTVDWLPATPDAAGPALAAAVVAYEFPPGAGYLWVAGEMAAARDLRRHFRHTLNLSAAQYSTVGYWRHNAEEWEARYSAVAPAITTRLESAESIADDEEYFDAIDDIHAEVGL</sequence>
<dbReference type="Gene3D" id="3.40.50.80">
    <property type="entry name" value="Nucleotide-binding domain of ferredoxin-NADP reductase (FNR) module"/>
    <property type="match status" value="1"/>
</dbReference>
<dbReference type="PANTHER" id="PTHR30157:SF0">
    <property type="entry name" value="NADPH-DEPENDENT FERRIC-CHELATE REDUCTASE"/>
    <property type="match status" value="1"/>
</dbReference>
<dbReference type="InterPro" id="IPR039261">
    <property type="entry name" value="FNR_nucleotide-bd"/>
</dbReference>
<dbReference type="RefSeq" id="WP_378248102.1">
    <property type="nucleotide sequence ID" value="NZ_JBHSKF010000006.1"/>
</dbReference>
<evidence type="ECO:0000313" key="3">
    <source>
        <dbReference type="Proteomes" id="UP001596157"/>
    </source>
</evidence>
<dbReference type="Proteomes" id="UP001596157">
    <property type="component" value="Unassembled WGS sequence"/>
</dbReference>
<dbReference type="InterPro" id="IPR039374">
    <property type="entry name" value="SIP_fam"/>
</dbReference>
<proteinExistence type="predicted"/>
<dbReference type="InterPro" id="IPR017927">
    <property type="entry name" value="FAD-bd_FR_type"/>
</dbReference>
<dbReference type="Pfam" id="PF08021">
    <property type="entry name" value="FAD_binding_9"/>
    <property type="match status" value="2"/>
</dbReference>
<dbReference type="PANTHER" id="PTHR30157">
    <property type="entry name" value="FERRIC REDUCTASE, NADPH-DEPENDENT"/>
    <property type="match status" value="1"/>
</dbReference>
<comment type="caution">
    <text evidence="2">The sequence shown here is derived from an EMBL/GenBank/DDBJ whole genome shotgun (WGS) entry which is preliminary data.</text>
</comment>
<dbReference type="EMBL" id="JBHSKF010000006">
    <property type="protein sequence ID" value="MFC5288282.1"/>
    <property type="molecule type" value="Genomic_DNA"/>
</dbReference>
<gene>
    <name evidence="2" type="ORF">ACFPM7_14575</name>
</gene>
<dbReference type="SUPFAM" id="SSF63380">
    <property type="entry name" value="Riboflavin synthase domain-like"/>
    <property type="match status" value="1"/>
</dbReference>
<dbReference type="InterPro" id="IPR017938">
    <property type="entry name" value="Riboflavin_synthase-like_b-brl"/>
</dbReference>
<dbReference type="Pfam" id="PF04954">
    <property type="entry name" value="SIP"/>
    <property type="match status" value="1"/>
</dbReference>
<accession>A0ABW0ELJ9</accession>
<organism evidence="2 3">
    <name type="scientific">Actinokineospora guangxiensis</name>
    <dbReference type="NCBI Taxonomy" id="1490288"/>
    <lineage>
        <taxon>Bacteria</taxon>
        <taxon>Bacillati</taxon>
        <taxon>Actinomycetota</taxon>
        <taxon>Actinomycetes</taxon>
        <taxon>Pseudonocardiales</taxon>
        <taxon>Pseudonocardiaceae</taxon>
        <taxon>Actinokineospora</taxon>
    </lineage>
</organism>
<dbReference type="InterPro" id="IPR007037">
    <property type="entry name" value="SIP_rossman_dom"/>
</dbReference>
<name>A0ABW0ELJ9_9PSEU</name>
<dbReference type="Gene3D" id="2.40.30.10">
    <property type="entry name" value="Translation factors"/>
    <property type="match status" value="1"/>
</dbReference>
<evidence type="ECO:0000259" key="1">
    <source>
        <dbReference type="PROSITE" id="PS51384"/>
    </source>
</evidence>
<keyword evidence="3" id="KW-1185">Reference proteome</keyword>
<dbReference type="InterPro" id="IPR013113">
    <property type="entry name" value="SIP_FAD-bd"/>
</dbReference>
<dbReference type="PROSITE" id="PS51384">
    <property type="entry name" value="FAD_FR"/>
    <property type="match status" value="1"/>
</dbReference>